<evidence type="ECO:0000256" key="6">
    <source>
        <dbReference type="ARBA" id="ARBA00015188"/>
    </source>
</evidence>
<keyword evidence="14 19" id="KW-0560">Oxidoreductase</keyword>
<dbReference type="InterPro" id="IPR011601">
    <property type="entry name" value="MurB_C"/>
</dbReference>
<dbReference type="Gene3D" id="3.30.465.10">
    <property type="match status" value="1"/>
</dbReference>
<evidence type="ECO:0000256" key="15">
    <source>
        <dbReference type="ARBA" id="ARBA00023306"/>
    </source>
</evidence>
<evidence type="ECO:0000256" key="17">
    <source>
        <dbReference type="ARBA" id="ARBA00031026"/>
    </source>
</evidence>
<evidence type="ECO:0000256" key="16">
    <source>
        <dbReference type="ARBA" id="ARBA00023316"/>
    </source>
</evidence>
<dbReference type="GO" id="GO:0008360">
    <property type="term" value="P:regulation of cell shape"/>
    <property type="evidence" value="ECO:0007669"/>
    <property type="project" value="UniProtKB-KW"/>
</dbReference>
<dbReference type="InterPro" id="IPR036635">
    <property type="entry name" value="MurB_C_sf"/>
</dbReference>
<dbReference type="PROSITE" id="PS51387">
    <property type="entry name" value="FAD_PCMH"/>
    <property type="match status" value="1"/>
</dbReference>
<keyword evidence="7 19" id="KW-0963">Cytoplasm</keyword>
<evidence type="ECO:0000256" key="7">
    <source>
        <dbReference type="ARBA" id="ARBA00022490"/>
    </source>
</evidence>
<dbReference type="HAMAP" id="MF_00037">
    <property type="entry name" value="MurB"/>
    <property type="match status" value="1"/>
</dbReference>
<dbReference type="Gene3D" id="3.30.43.10">
    <property type="entry name" value="Uridine Diphospho-n-acetylenolpyruvylglucosamine Reductase, domain 2"/>
    <property type="match status" value="1"/>
</dbReference>
<feature type="domain" description="FAD-binding PCMH-type" evidence="20">
    <location>
        <begin position="26"/>
        <end position="190"/>
    </location>
</feature>
<dbReference type="GO" id="GO:0009252">
    <property type="term" value="P:peptidoglycan biosynthetic process"/>
    <property type="evidence" value="ECO:0007669"/>
    <property type="project" value="UniProtKB-UniRule"/>
</dbReference>
<evidence type="ECO:0000256" key="18">
    <source>
        <dbReference type="ARBA" id="ARBA00048914"/>
    </source>
</evidence>
<dbReference type="GO" id="GO:0051301">
    <property type="term" value="P:cell division"/>
    <property type="evidence" value="ECO:0007669"/>
    <property type="project" value="UniProtKB-KW"/>
</dbReference>
<gene>
    <name evidence="19" type="primary">murB</name>
    <name evidence="21" type="ORF">IAA97_05560</name>
</gene>
<organism evidence="21 22">
    <name type="scientific">Candidatus Ornithospirochaeta stercoripullorum</name>
    <dbReference type="NCBI Taxonomy" id="2840899"/>
    <lineage>
        <taxon>Bacteria</taxon>
        <taxon>Pseudomonadati</taxon>
        <taxon>Spirochaetota</taxon>
        <taxon>Spirochaetia</taxon>
        <taxon>Spirochaetales</taxon>
        <taxon>Spirochaetaceae</taxon>
        <taxon>Spirochaetaceae incertae sedis</taxon>
        <taxon>Candidatus Ornithospirochaeta</taxon>
    </lineage>
</organism>
<dbReference type="SUPFAM" id="SSF56176">
    <property type="entry name" value="FAD-binding/transporter-associated domain-like"/>
    <property type="match status" value="1"/>
</dbReference>
<sequence>MKRSSRHLSGLIITENMDMKLRSSFSTGGKAEYYAEPRGIGDCIYLLETAYRKNLKVTIIGSGTHILVSDSGIPGLVISTAGMKGMSIKGSLLIASPGETLDNIINKAIDHNLAGLEKLGGIPGTIGGALAVNAGANAMNLADVFFYADYLTADGSLHRRPHFHDAFSEQDSIFSKHCLVVSVALRLNPTRASAEARERKEEYVEKMYIPPSRRFSGEIFRDSDEMKAAEAIRKARLTGPNGSHAEFSEYQPNSILTYPGCISSEIYNLIEYAQETIKKKLGVSLVPSITMLGAFRSPS</sequence>
<dbReference type="SUPFAM" id="SSF56194">
    <property type="entry name" value="Uridine diphospho-N-Acetylenolpyruvylglucosamine reductase, MurB, C-terminal domain"/>
    <property type="match status" value="1"/>
</dbReference>
<dbReference type="EMBL" id="JADIMT010000067">
    <property type="protein sequence ID" value="MBO8436426.1"/>
    <property type="molecule type" value="Genomic_DNA"/>
</dbReference>
<comment type="similarity">
    <text evidence="19">Belongs to the MurB family.</text>
</comment>
<keyword evidence="15 19" id="KW-0131">Cell cycle</keyword>
<dbReference type="Pfam" id="PF02873">
    <property type="entry name" value="MurB_C"/>
    <property type="match status" value="1"/>
</dbReference>
<dbReference type="EC" id="1.3.1.98" evidence="5 19"/>
<evidence type="ECO:0000256" key="12">
    <source>
        <dbReference type="ARBA" id="ARBA00022960"/>
    </source>
</evidence>
<dbReference type="GO" id="GO:0071555">
    <property type="term" value="P:cell wall organization"/>
    <property type="evidence" value="ECO:0007669"/>
    <property type="project" value="UniProtKB-KW"/>
</dbReference>
<dbReference type="Proteomes" id="UP000823615">
    <property type="component" value="Unassembled WGS sequence"/>
</dbReference>
<evidence type="ECO:0000256" key="10">
    <source>
        <dbReference type="ARBA" id="ARBA00022827"/>
    </source>
</evidence>
<keyword evidence="11 19" id="KW-0521">NADP</keyword>
<keyword evidence="10 19" id="KW-0274">FAD</keyword>
<dbReference type="InterPro" id="IPR016166">
    <property type="entry name" value="FAD-bd_PCMH"/>
</dbReference>
<comment type="cofactor">
    <cofactor evidence="1 19">
        <name>FAD</name>
        <dbReference type="ChEBI" id="CHEBI:57692"/>
    </cofactor>
</comment>
<dbReference type="PANTHER" id="PTHR21071:SF4">
    <property type="entry name" value="UDP-N-ACETYLENOLPYRUVOYLGLUCOSAMINE REDUCTASE"/>
    <property type="match status" value="1"/>
</dbReference>
<evidence type="ECO:0000256" key="1">
    <source>
        <dbReference type="ARBA" id="ARBA00001974"/>
    </source>
</evidence>
<dbReference type="AlphaFoldDB" id="A0A9D9E1F0"/>
<reference evidence="21" key="2">
    <citation type="journal article" date="2021" name="PeerJ">
        <title>Extensive microbial diversity within the chicken gut microbiome revealed by metagenomics and culture.</title>
        <authorList>
            <person name="Gilroy R."/>
            <person name="Ravi A."/>
            <person name="Getino M."/>
            <person name="Pursley I."/>
            <person name="Horton D.L."/>
            <person name="Alikhan N.F."/>
            <person name="Baker D."/>
            <person name="Gharbi K."/>
            <person name="Hall N."/>
            <person name="Watson M."/>
            <person name="Adriaenssens E.M."/>
            <person name="Foster-Nyarko E."/>
            <person name="Jarju S."/>
            <person name="Secka A."/>
            <person name="Antonio M."/>
            <person name="Oren A."/>
            <person name="Chaudhuri R.R."/>
            <person name="La Ragione R."/>
            <person name="Hildebrand F."/>
            <person name="Pallen M.J."/>
        </authorList>
    </citation>
    <scope>NUCLEOTIDE SEQUENCE</scope>
    <source>
        <strain evidence="21">7293</strain>
    </source>
</reference>
<accession>A0A9D9E1F0</accession>
<name>A0A9D9E1F0_9SPIO</name>
<dbReference type="GO" id="GO:0071949">
    <property type="term" value="F:FAD binding"/>
    <property type="evidence" value="ECO:0007669"/>
    <property type="project" value="InterPro"/>
</dbReference>
<evidence type="ECO:0000256" key="2">
    <source>
        <dbReference type="ARBA" id="ARBA00003921"/>
    </source>
</evidence>
<dbReference type="Gene3D" id="3.90.78.10">
    <property type="entry name" value="UDP-N-acetylenolpyruvoylglucosamine reductase, C-terminal domain"/>
    <property type="match status" value="1"/>
</dbReference>
<comment type="pathway">
    <text evidence="4 19">Cell wall biogenesis; peptidoglycan biosynthesis.</text>
</comment>
<keyword evidence="8 19" id="KW-0132">Cell division</keyword>
<keyword evidence="13 19" id="KW-0573">Peptidoglycan synthesis</keyword>
<evidence type="ECO:0000313" key="21">
    <source>
        <dbReference type="EMBL" id="MBO8436426.1"/>
    </source>
</evidence>
<protein>
    <recommendedName>
        <fullName evidence="6 19">UDP-N-acetylenolpyruvoylglucosamine reductase</fullName>
        <ecNumber evidence="5 19">1.3.1.98</ecNumber>
    </recommendedName>
    <alternativeName>
        <fullName evidence="17 19">UDP-N-acetylmuramate dehydrogenase</fullName>
    </alternativeName>
</protein>
<comment type="caution">
    <text evidence="21">The sequence shown here is derived from an EMBL/GenBank/DDBJ whole genome shotgun (WGS) entry which is preliminary data.</text>
</comment>
<dbReference type="InterPro" id="IPR016169">
    <property type="entry name" value="FAD-bd_PCMH_sub2"/>
</dbReference>
<dbReference type="InterPro" id="IPR006094">
    <property type="entry name" value="Oxid_FAD_bind_N"/>
</dbReference>
<evidence type="ECO:0000259" key="20">
    <source>
        <dbReference type="PROSITE" id="PS51387"/>
    </source>
</evidence>
<comment type="subcellular location">
    <subcellularLocation>
        <location evidence="3 19">Cytoplasm</location>
    </subcellularLocation>
</comment>
<evidence type="ECO:0000256" key="19">
    <source>
        <dbReference type="HAMAP-Rule" id="MF_00037"/>
    </source>
</evidence>
<evidence type="ECO:0000256" key="8">
    <source>
        <dbReference type="ARBA" id="ARBA00022618"/>
    </source>
</evidence>
<keyword evidence="16 19" id="KW-0961">Cell wall biogenesis/degradation</keyword>
<evidence type="ECO:0000313" key="22">
    <source>
        <dbReference type="Proteomes" id="UP000823615"/>
    </source>
</evidence>
<evidence type="ECO:0000256" key="4">
    <source>
        <dbReference type="ARBA" id="ARBA00004752"/>
    </source>
</evidence>
<comment type="caution">
    <text evidence="19">Lacks conserved residue(s) required for the propagation of feature annotation.</text>
</comment>
<dbReference type="InterPro" id="IPR016167">
    <property type="entry name" value="FAD-bd_PCMH_sub1"/>
</dbReference>
<reference evidence="21" key="1">
    <citation type="submission" date="2020-10" db="EMBL/GenBank/DDBJ databases">
        <authorList>
            <person name="Gilroy R."/>
        </authorList>
    </citation>
    <scope>NUCLEOTIDE SEQUENCE</scope>
    <source>
        <strain evidence="21">7293</strain>
    </source>
</reference>
<dbReference type="PANTHER" id="PTHR21071">
    <property type="entry name" value="UDP-N-ACETYLENOLPYRUVOYLGLUCOSAMINE REDUCTASE"/>
    <property type="match status" value="1"/>
</dbReference>
<evidence type="ECO:0000256" key="14">
    <source>
        <dbReference type="ARBA" id="ARBA00023002"/>
    </source>
</evidence>
<comment type="catalytic activity">
    <reaction evidence="18 19">
        <text>UDP-N-acetyl-alpha-D-muramate + NADP(+) = UDP-N-acetyl-3-O-(1-carboxyvinyl)-alpha-D-glucosamine + NADPH + H(+)</text>
        <dbReference type="Rhea" id="RHEA:12248"/>
        <dbReference type="ChEBI" id="CHEBI:15378"/>
        <dbReference type="ChEBI" id="CHEBI:57783"/>
        <dbReference type="ChEBI" id="CHEBI:58349"/>
        <dbReference type="ChEBI" id="CHEBI:68483"/>
        <dbReference type="ChEBI" id="CHEBI:70757"/>
        <dbReference type="EC" id="1.3.1.98"/>
    </reaction>
</comment>
<evidence type="ECO:0000256" key="5">
    <source>
        <dbReference type="ARBA" id="ARBA00012518"/>
    </source>
</evidence>
<dbReference type="GO" id="GO:0005829">
    <property type="term" value="C:cytosol"/>
    <property type="evidence" value="ECO:0007669"/>
    <property type="project" value="TreeGrafter"/>
</dbReference>
<comment type="function">
    <text evidence="2 19">Cell wall formation.</text>
</comment>
<dbReference type="Pfam" id="PF01565">
    <property type="entry name" value="FAD_binding_4"/>
    <property type="match status" value="1"/>
</dbReference>
<keyword evidence="9 19" id="KW-0285">Flavoprotein</keyword>
<dbReference type="InterPro" id="IPR036318">
    <property type="entry name" value="FAD-bd_PCMH-like_sf"/>
</dbReference>
<evidence type="ECO:0000256" key="13">
    <source>
        <dbReference type="ARBA" id="ARBA00022984"/>
    </source>
</evidence>
<evidence type="ECO:0000256" key="9">
    <source>
        <dbReference type="ARBA" id="ARBA00022630"/>
    </source>
</evidence>
<dbReference type="InterPro" id="IPR003170">
    <property type="entry name" value="MurB"/>
</dbReference>
<proteinExistence type="inferred from homology"/>
<evidence type="ECO:0000256" key="11">
    <source>
        <dbReference type="ARBA" id="ARBA00022857"/>
    </source>
</evidence>
<evidence type="ECO:0000256" key="3">
    <source>
        <dbReference type="ARBA" id="ARBA00004496"/>
    </source>
</evidence>
<keyword evidence="12 19" id="KW-0133">Cell shape</keyword>
<dbReference type="GO" id="GO:0008762">
    <property type="term" value="F:UDP-N-acetylmuramate dehydrogenase activity"/>
    <property type="evidence" value="ECO:0007669"/>
    <property type="project" value="UniProtKB-UniRule"/>
</dbReference>